<gene>
    <name evidence="1" type="ORF">PsorP6_008032</name>
</gene>
<proteinExistence type="predicted"/>
<accession>A0ACC0W7V2</accession>
<dbReference type="Proteomes" id="UP001163321">
    <property type="component" value="Chromosome 3"/>
</dbReference>
<evidence type="ECO:0000313" key="2">
    <source>
        <dbReference type="Proteomes" id="UP001163321"/>
    </source>
</evidence>
<keyword evidence="2" id="KW-1185">Reference proteome</keyword>
<reference evidence="1 2" key="1">
    <citation type="journal article" date="2022" name="bioRxiv">
        <title>The genome of the oomycete Peronosclerospora sorghi, a cosmopolitan pathogen of maize and sorghum, is inflated with dispersed pseudogenes.</title>
        <authorList>
            <person name="Fletcher K."/>
            <person name="Martin F."/>
            <person name="Isakeit T."/>
            <person name="Cavanaugh K."/>
            <person name="Magill C."/>
            <person name="Michelmore R."/>
        </authorList>
    </citation>
    <scope>NUCLEOTIDE SEQUENCE [LARGE SCALE GENOMIC DNA]</scope>
    <source>
        <strain evidence="1">P6</strain>
    </source>
</reference>
<name>A0ACC0W7V2_9STRA</name>
<dbReference type="EMBL" id="CM047582">
    <property type="protein sequence ID" value="KAI9914812.1"/>
    <property type="molecule type" value="Genomic_DNA"/>
</dbReference>
<protein>
    <submittedName>
        <fullName evidence="1">Uncharacterized protein</fullName>
    </submittedName>
</protein>
<sequence>MCTCNLESYATATFVSCSTAVGLGKMVEKAKSLPPNTRSFLRKVSNHFFQASKLLSWCRLSPLPALEHLTRSRCVSTSFSTLNTLRIENSWYVLIFLSVPSDREGIDIMDEYGDEHGRSVAAGRQSLGQVALTRIALPIPSKFRSVSSDATHSITSCIETVLLLPPYMYEIMKKTNVMPKGKYPKLAAELADPVITVILIMCLWGAMPSAVALFPQTGTISANSVEEEFRSREDRHGQPVSHFIYNKGI</sequence>
<organism evidence="1 2">
    <name type="scientific">Peronosclerospora sorghi</name>
    <dbReference type="NCBI Taxonomy" id="230839"/>
    <lineage>
        <taxon>Eukaryota</taxon>
        <taxon>Sar</taxon>
        <taxon>Stramenopiles</taxon>
        <taxon>Oomycota</taxon>
        <taxon>Peronosporomycetes</taxon>
        <taxon>Peronosporales</taxon>
        <taxon>Peronosporaceae</taxon>
        <taxon>Peronosclerospora</taxon>
    </lineage>
</organism>
<evidence type="ECO:0000313" key="1">
    <source>
        <dbReference type="EMBL" id="KAI9914812.1"/>
    </source>
</evidence>
<comment type="caution">
    <text evidence="1">The sequence shown here is derived from an EMBL/GenBank/DDBJ whole genome shotgun (WGS) entry which is preliminary data.</text>
</comment>